<sequence>MSTDIENLRRLANWNVRHHIDVFDFYISLGRDLDYISVKFGMELPDVVNLLQGYGEKIELKSDDEIKAVRKKKGVFKFSPGDVYDTPGRGRYEKLPRMFVEEYIEKFYPGISSENPQNDWICIDEYLGRFHPNWMVRDRD</sequence>
<name>A0A9D1KVC8_9FIRM</name>
<dbReference type="AlphaFoldDB" id="A0A9D1KVC8"/>
<evidence type="ECO:0000313" key="2">
    <source>
        <dbReference type="Proteomes" id="UP000824159"/>
    </source>
</evidence>
<dbReference type="EMBL" id="DVLX01000021">
    <property type="protein sequence ID" value="HIT98945.1"/>
    <property type="molecule type" value="Genomic_DNA"/>
</dbReference>
<dbReference type="Proteomes" id="UP000824159">
    <property type="component" value="Unassembled WGS sequence"/>
</dbReference>
<evidence type="ECO:0000313" key="1">
    <source>
        <dbReference type="EMBL" id="HIT98945.1"/>
    </source>
</evidence>
<protein>
    <submittedName>
        <fullName evidence="1">Uncharacterized protein</fullName>
    </submittedName>
</protein>
<proteinExistence type="predicted"/>
<comment type="caution">
    <text evidence="1">The sequence shown here is derived from an EMBL/GenBank/DDBJ whole genome shotgun (WGS) entry which is preliminary data.</text>
</comment>
<gene>
    <name evidence="1" type="ORF">IAD12_01645</name>
</gene>
<organism evidence="1 2">
    <name type="scientific">Candidatus Allocopromorpha excrementavium</name>
    <dbReference type="NCBI Taxonomy" id="2840741"/>
    <lineage>
        <taxon>Bacteria</taxon>
        <taxon>Bacillati</taxon>
        <taxon>Bacillota</taxon>
        <taxon>Clostridia</taxon>
        <taxon>Eubacteriales</taxon>
        <taxon>Eubacteriaceae</taxon>
        <taxon>Eubacteriaceae incertae sedis</taxon>
        <taxon>Candidatus Allocopromorpha</taxon>
    </lineage>
</organism>
<reference evidence="1" key="2">
    <citation type="journal article" date="2021" name="PeerJ">
        <title>Extensive microbial diversity within the chicken gut microbiome revealed by metagenomics and culture.</title>
        <authorList>
            <person name="Gilroy R."/>
            <person name="Ravi A."/>
            <person name="Getino M."/>
            <person name="Pursley I."/>
            <person name="Horton D.L."/>
            <person name="Alikhan N.F."/>
            <person name="Baker D."/>
            <person name="Gharbi K."/>
            <person name="Hall N."/>
            <person name="Watson M."/>
            <person name="Adriaenssens E.M."/>
            <person name="Foster-Nyarko E."/>
            <person name="Jarju S."/>
            <person name="Secka A."/>
            <person name="Antonio M."/>
            <person name="Oren A."/>
            <person name="Chaudhuri R.R."/>
            <person name="La Ragione R."/>
            <person name="Hildebrand F."/>
            <person name="Pallen M.J."/>
        </authorList>
    </citation>
    <scope>NUCLEOTIDE SEQUENCE</scope>
    <source>
        <strain evidence="1">CHK176-22527</strain>
    </source>
</reference>
<accession>A0A9D1KVC8</accession>
<reference evidence="1" key="1">
    <citation type="submission" date="2020-10" db="EMBL/GenBank/DDBJ databases">
        <authorList>
            <person name="Gilroy R."/>
        </authorList>
    </citation>
    <scope>NUCLEOTIDE SEQUENCE</scope>
    <source>
        <strain evidence="1">CHK176-22527</strain>
    </source>
</reference>